<dbReference type="RefSeq" id="WP_080822780.1">
    <property type="nucleotide sequence ID" value="NZ_LT009718.1"/>
</dbReference>
<evidence type="ECO:0000313" key="2">
    <source>
        <dbReference type="Proteomes" id="UP000191933"/>
    </source>
</evidence>
<sequence>MPAADVDIDRFPSWSTRARRPAAPRVDWVSLGSEYDIAHVVRLWQLVMRFRIESLPDDESVMWQLADGLRGRRGDAVRIREGIVSIDRRHLKEFRDAIDWLWDHLADEHGDQRYAWCRDVGQWLRMPTEQPPITNLEDARRAVEIIDDLMDVAADNVIKLWEDA</sequence>
<protein>
    <submittedName>
        <fullName evidence="1">Uncharacterized protein</fullName>
    </submittedName>
</protein>
<gene>
    <name evidence="1" type="ORF">AGR2A_Cc120089</name>
</gene>
<comment type="caution">
    <text evidence="1">The sequence shown here is derived from an EMBL/GenBank/DDBJ whole genome shotgun (WGS) entry which is preliminary data.</text>
</comment>
<dbReference type="Proteomes" id="UP000191933">
    <property type="component" value="Unassembled WGS sequence"/>
</dbReference>
<name>A0A9W5AZ04_9HYPH</name>
<evidence type="ECO:0000313" key="1">
    <source>
        <dbReference type="EMBL" id="CUW87538.1"/>
    </source>
</evidence>
<dbReference type="EMBL" id="FBVY01000004">
    <property type="protein sequence ID" value="CUW87538.1"/>
    <property type="molecule type" value="Genomic_DNA"/>
</dbReference>
<accession>A0A9W5AZ04</accession>
<dbReference type="AlphaFoldDB" id="A0A9W5AZ04"/>
<reference evidence="1 2" key="1">
    <citation type="submission" date="2016-01" db="EMBL/GenBank/DDBJ databases">
        <authorList>
            <person name="Regsiter A."/>
            <person name="william w."/>
        </authorList>
    </citation>
    <scope>NUCLEOTIDE SEQUENCE [LARGE SCALE GENOMIC DNA]</scope>
    <source>
        <strain evidence="1 2">CFBP 5494</strain>
    </source>
</reference>
<keyword evidence="2" id="KW-1185">Reference proteome</keyword>
<organism evidence="1 2">
    <name type="scientific">Agrobacterium genomosp. 2 str. CFBP 5494</name>
    <dbReference type="NCBI Taxonomy" id="1183436"/>
    <lineage>
        <taxon>Bacteria</taxon>
        <taxon>Pseudomonadati</taxon>
        <taxon>Pseudomonadota</taxon>
        <taxon>Alphaproteobacteria</taxon>
        <taxon>Hyphomicrobiales</taxon>
        <taxon>Rhizobiaceae</taxon>
        <taxon>Rhizobium/Agrobacterium group</taxon>
        <taxon>Agrobacterium</taxon>
        <taxon>Agrobacterium tumefaciens complex</taxon>
    </lineage>
</organism>
<proteinExistence type="predicted"/>